<dbReference type="EMBL" id="ML987191">
    <property type="protein sequence ID" value="KAF2253900.1"/>
    <property type="molecule type" value="Genomic_DNA"/>
</dbReference>
<dbReference type="InterPro" id="IPR050600">
    <property type="entry name" value="SETD3_SETD6_MTase"/>
</dbReference>
<evidence type="ECO:0000259" key="8">
    <source>
        <dbReference type="PROSITE" id="PS50280"/>
    </source>
</evidence>
<dbReference type="Gene3D" id="3.90.1410.10">
    <property type="entry name" value="set domain protein methyltransferase, domain 1"/>
    <property type="match status" value="1"/>
</dbReference>
<feature type="region of interest" description="Disordered" evidence="7">
    <location>
        <begin position="444"/>
        <end position="473"/>
    </location>
</feature>
<evidence type="ECO:0000256" key="5">
    <source>
        <dbReference type="ARBA" id="ARBA00023242"/>
    </source>
</evidence>
<dbReference type="SUPFAM" id="SSF82199">
    <property type="entry name" value="SET domain"/>
    <property type="match status" value="1"/>
</dbReference>
<evidence type="ECO:0000256" key="6">
    <source>
        <dbReference type="PIRNR" id="PIRNR011771"/>
    </source>
</evidence>
<evidence type="ECO:0000256" key="3">
    <source>
        <dbReference type="ARBA" id="ARBA00022679"/>
    </source>
</evidence>
<sequence length="473" mass="53025">MDPFDEASQAFLAWLRRSGADISNKIELKDLRNIQAGRGVAAIDKIEEDEVLFRIPRSAILSVENSILSKEIPKATFEHLGPWLSLILAMLYEYTNEGASNWAPYFNVLPSEFNTLMFWEKDELAELQASAVVQKIGKDGADEMFTTELVPVIKEFAEVFFSGDEKAKDRAEAMKEPDNLFLMHKMGSLIMAYAFDVEPANPEKDVDEEGYASEDEDEALPKGMVPMADMLNADADRNNARLFYEEEYLTMKALKPINAGDEIFNDYGPLPRSDLLRRYGYITDNYAKYDVVEIPFPLIKEIASAAGLFLEDRLEYLDEHDVIETGYDIGASDPFTLLESLSPELIVLVETLLLPSDEFRCLKNKGKLPKPGTMTAKGAELLHKLVQARIQQYSTSVDEDINAAVDEPMTGQYNSKERRYAMAKTVRISEKNILREAEQALGQLARGGGNANGASKRQAEEQETGPGKKQRAK</sequence>
<accession>A0A6A6IWB2</accession>
<keyword evidence="5 6" id="KW-0539">Nucleus</keyword>
<dbReference type="InterPro" id="IPR011383">
    <property type="entry name" value="N-lys_methylase_SETD6"/>
</dbReference>
<comment type="subcellular location">
    <subcellularLocation>
        <location evidence="1 6">Nucleus</location>
    </subcellularLocation>
</comment>
<reference evidence="9" key="1">
    <citation type="journal article" date="2020" name="Stud. Mycol.">
        <title>101 Dothideomycetes genomes: a test case for predicting lifestyles and emergence of pathogens.</title>
        <authorList>
            <person name="Haridas S."/>
            <person name="Albert R."/>
            <person name="Binder M."/>
            <person name="Bloem J."/>
            <person name="Labutti K."/>
            <person name="Salamov A."/>
            <person name="Andreopoulos B."/>
            <person name="Baker S."/>
            <person name="Barry K."/>
            <person name="Bills G."/>
            <person name="Bluhm B."/>
            <person name="Cannon C."/>
            <person name="Castanera R."/>
            <person name="Culley D."/>
            <person name="Daum C."/>
            <person name="Ezra D."/>
            <person name="Gonzalez J."/>
            <person name="Henrissat B."/>
            <person name="Kuo A."/>
            <person name="Liang C."/>
            <person name="Lipzen A."/>
            <person name="Lutzoni F."/>
            <person name="Magnuson J."/>
            <person name="Mondo S."/>
            <person name="Nolan M."/>
            <person name="Ohm R."/>
            <person name="Pangilinan J."/>
            <person name="Park H.-J."/>
            <person name="Ramirez L."/>
            <person name="Alfaro M."/>
            <person name="Sun H."/>
            <person name="Tritt A."/>
            <person name="Yoshinaga Y."/>
            <person name="Zwiers L.-H."/>
            <person name="Turgeon B."/>
            <person name="Goodwin S."/>
            <person name="Spatafora J."/>
            <person name="Crous P."/>
            <person name="Grigoriev I."/>
        </authorList>
    </citation>
    <scope>NUCLEOTIDE SEQUENCE</scope>
    <source>
        <strain evidence="9">CBS 122368</strain>
    </source>
</reference>
<dbReference type="AlphaFoldDB" id="A0A6A6IWB2"/>
<dbReference type="InterPro" id="IPR036464">
    <property type="entry name" value="Rubisco_LSMT_subst-bd_sf"/>
</dbReference>
<dbReference type="Pfam" id="PF09273">
    <property type="entry name" value="Rubis-subs-bind"/>
    <property type="match status" value="1"/>
</dbReference>
<dbReference type="FunFam" id="3.90.1410.10:FF:000007">
    <property type="entry name" value="Ribosomal lysine N-methyltransferase 4"/>
    <property type="match status" value="1"/>
</dbReference>
<evidence type="ECO:0000313" key="10">
    <source>
        <dbReference type="Proteomes" id="UP000800094"/>
    </source>
</evidence>
<dbReference type="OrthoDB" id="341421at2759"/>
<comment type="function">
    <text evidence="6">S-adenosyl-L-methionine-dependent protein-lysine N-methyltransferase that monomethylates 60S ribosomal protein L42.</text>
</comment>
<dbReference type="CDD" id="cd19178">
    <property type="entry name" value="SET_SETD6"/>
    <property type="match status" value="1"/>
</dbReference>
<dbReference type="Proteomes" id="UP000800094">
    <property type="component" value="Unassembled WGS sequence"/>
</dbReference>
<keyword evidence="2 6" id="KW-0489">Methyltransferase</keyword>
<comment type="similarity">
    <text evidence="6">Belongs to the class V-like SAM-binding methyltransferase superfamily. Histone-lysine methyltransferase family. SETD6 subfamily.</text>
</comment>
<evidence type="ECO:0000256" key="1">
    <source>
        <dbReference type="ARBA" id="ARBA00004123"/>
    </source>
</evidence>
<gene>
    <name evidence="9" type="ORF">BU26DRAFT_419980</name>
</gene>
<dbReference type="InterPro" id="IPR015353">
    <property type="entry name" value="Rubisco_LSMT_subst-bd"/>
</dbReference>
<proteinExistence type="inferred from homology"/>
<protein>
    <recommendedName>
        <fullName evidence="6">Ribosomal lysine N-methyltransferase 4</fullName>
        <ecNumber evidence="6">2.1.1.-</ecNumber>
    </recommendedName>
</protein>
<dbReference type="Gene3D" id="3.90.1420.10">
    <property type="entry name" value="Rubisco LSMT, substrate-binding domain"/>
    <property type="match status" value="1"/>
</dbReference>
<dbReference type="PANTHER" id="PTHR13271">
    <property type="entry name" value="UNCHARACTERIZED PUTATIVE METHYLTRANSFERASE"/>
    <property type="match status" value="1"/>
</dbReference>
<feature type="domain" description="SET" evidence="8">
    <location>
        <begin position="24"/>
        <end position="268"/>
    </location>
</feature>
<dbReference type="InterPro" id="IPR044430">
    <property type="entry name" value="SETD6_SET"/>
</dbReference>
<dbReference type="InterPro" id="IPR046341">
    <property type="entry name" value="SET_dom_sf"/>
</dbReference>
<dbReference type="PIRSF" id="PIRSF011771">
    <property type="entry name" value="RMS1_SET"/>
    <property type="match status" value="1"/>
</dbReference>
<evidence type="ECO:0000256" key="7">
    <source>
        <dbReference type="SAM" id="MobiDB-lite"/>
    </source>
</evidence>
<dbReference type="Pfam" id="PF00856">
    <property type="entry name" value="SET"/>
    <property type="match status" value="1"/>
</dbReference>
<dbReference type="GeneID" id="54576665"/>
<dbReference type="PROSITE" id="PS50280">
    <property type="entry name" value="SET"/>
    <property type="match status" value="1"/>
</dbReference>
<keyword evidence="3 6" id="KW-0808">Transferase</keyword>
<evidence type="ECO:0000313" key="9">
    <source>
        <dbReference type="EMBL" id="KAF2253900.1"/>
    </source>
</evidence>
<keyword evidence="10" id="KW-1185">Reference proteome</keyword>
<dbReference type="PANTHER" id="PTHR13271:SF34">
    <property type="entry name" value="N-LYSINE METHYLTRANSFERASE SETD6"/>
    <property type="match status" value="1"/>
</dbReference>
<dbReference type="InterPro" id="IPR001214">
    <property type="entry name" value="SET_dom"/>
</dbReference>
<dbReference type="GO" id="GO:0005634">
    <property type="term" value="C:nucleus"/>
    <property type="evidence" value="ECO:0007669"/>
    <property type="project" value="UniProtKB-SubCell"/>
</dbReference>
<dbReference type="GO" id="GO:0016279">
    <property type="term" value="F:protein-lysine N-methyltransferase activity"/>
    <property type="evidence" value="ECO:0007669"/>
    <property type="project" value="UniProtKB-UniRule"/>
</dbReference>
<dbReference type="RefSeq" id="XP_033688904.1">
    <property type="nucleotide sequence ID" value="XM_033823335.1"/>
</dbReference>
<organism evidence="9 10">
    <name type="scientific">Trematosphaeria pertusa</name>
    <dbReference type="NCBI Taxonomy" id="390896"/>
    <lineage>
        <taxon>Eukaryota</taxon>
        <taxon>Fungi</taxon>
        <taxon>Dikarya</taxon>
        <taxon>Ascomycota</taxon>
        <taxon>Pezizomycotina</taxon>
        <taxon>Dothideomycetes</taxon>
        <taxon>Pleosporomycetidae</taxon>
        <taxon>Pleosporales</taxon>
        <taxon>Massarineae</taxon>
        <taxon>Trematosphaeriaceae</taxon>
        <taxon>Trematosphaeria</taxon>
    </lineage>
</organism>
<keyword evidence="4 6" id="KW-0949">S-adenosyl-L-methionine</keyword>
<dbReference type="EC" id="2.1.1.-" evidence="6"/>
<evidence type="ECO:0000256" key="4">
    <source>
        <dbReference type="ARBA" id="ARBA00022691"/>
    </source>
</evidence>
<dbReference type="GO" id="GO:0032259">
    <property type="term" value="P:methylation"/>
    <property type="evidence" value="ECO:0007669"/>
    <property type="project" value="UniProtKB-KW"/>
</dbReference>
<dbReference type="SUPFAM" id="SSF81822">
    <property type="entry name" value="RuBisCo LSMT C-terminal, substrate-binding domain"/>
    <property type="match status" value="1"/>
</dbReference>
<evidence type="ECO:0000256" key="2">
    <source>
        <dbReference type="ARBA" id="ARBA00022603"/>
    </source>
</evidence>
<name>A0A6A6IWB2_9PLEO</name>